<dbReference type="AlphaFoldDB" id="A0AAD7HPC6"/>
<protein>
    <submittedName>
        <fullName evidence="2">Uncharacterized protein</fullName>
    </submittedName>
</protein>
<reference evidence="2" key="1">
    <citation type="submission" date="2023-03" db="EMBL/GenBank/DDBJ databases">
        <title>Massive genome expansion in bonnet fungi (Mycena s.s.) driven by repeated elements and novel gene families across ecological guilds.</title>
        <authorList>
            <consortium name="Lawrence Berkeley National Laboratory"/>
            <person name="Harder C.B."/>
            <person name="Miyauchi S."/>
            <person name="Viragh M."/>
            <person name="Kuo A."/>
            <person name="Thoen E."/>
            <person name="Andreopoulos B."/>
            <person name="Lu D."/>
            <person name="Skrede I."/>
            <person name="Drula E."/>
            <person name="Henrissat B."/>
            <person name="Morin E."/>
            <person name="Kohler A."/>
            <person name="Barry K."/>
            <person name="LaButti K."/>
            <person name="Morin E."/>
            <person name="Salamov A."/>
            <person name="Lipzen A."/>
            <person name="Mereny Z."/>
            <person name="Hegedus B."/>
            <person name="Baldrian P."/>
            <person name="Stursova M."/>
            <person name="Weitz H."/>
            <person name="Taylor A."/>
            <person name="Grigoriev I.V."/>
            <person name="Nagy L.G."/>
            <person name="Martin F."/>
            <person name="Kauserud H."/>
        </authorList>
    </citation>
    <scope>NUCLEOTIDE SEQUENCE</scope>
    <source>
        <strain evidence="2">CBHHK188m</strain>
    </source>
</reference>
<name>A0AAD7HPC6_9AGAR</name>
<evidence type="ECO:0000313" key="3">
    <source>
        <dbReference type="Proteomes" id="UP001215280"/>
    </source>
</evidence>
<evidence type="ECO:0000313" key="2">
    <source>
        <dbReference type="EMBL" id="KAJ7725298.1"/>
    </source>
</evidence>
<proteinExistence type="predicted"/>
<keyword evidence="1" id="KW-0472">Membrane</keyword>
<gene>
    <name evidence="2" type="ORF">DFH07DRAFT_854172</name>
</gene>
<sequence>MPNPVDDAPAAPGEIVLPCDPVPDPGLGARLRTFRRRVLYVSVVCFALALVVLWEHPPTAKRPIEELADGLANIAEDPRLEPYQTLENAEYCAEWELGSHGNASVSFELPTDADLLFFLSRGPSSGHINVIKGAETGPVQVNVTALYDDTEDLERTKVCRMGYAQEHGILIWAEPRHPHGDPRHDVQPTITVALPTNHSNFRDFTTDLALFSHHFDSFWDFFSGISFMAIRLKTSNAPIRYLGLIARALFIQTSNANIQGLFVGTDVFMQTSNAPIKLFALLFGESVGAESRAQIKTSNGAIETSLIMGSDYVDNVFRVLVETSAAPLTVNKPTGYGVDKRLSQMVESMEYYNMSFFLDASTTLGPAIVKISPEYEGTYDLQTTRSQAHVNETTDIHDPSGKGRHRTVNRTSEGGQQAEGFVYWSDDRDGEPPEGVARGAVKVTTTESPVTLYC</sequence>
<dbReference type="EMBL" id="JARJLG010000229">
    <property type="protein sequence ID" value="KAJ7725298.1"/>
    <property type="molecule type" value="Genomic_DNA"/>
</dbReference>
<keyword evidence="3" id="KW-1185">Reference proteome</keyword>
<keyword evidence="1" id="KW-0812">Transmembrane</keyword>
<comment type="caution">
    <text evidence="2">The sequence shown here is derived from an EMBL/GenBank/DDBJ whole genome shotgun (WGS) entry which is preliminary data.</text>
</comment>
<organism evidence="2 3">
    <name type="scientific">Mycena maculata</name>
    <dbReference type="NCBI Taxonomy" id="230809"/>
    <lineage>
        <taxon>Eukaryota</taxon>
        <taxon>Fungi</taxon>
        <taxon>Dikarya</taxon>
        <taxon>Basidiomycota</taxon>
        <taxon>Agaricomycotina</taxon>
        <taxon>Agaricomycetes</taxon>
        <taxon>Agaricomycetidae</taxon>
        <taxon>Agaricales</taxon>
        <taxon>Marasmiineae</taxon>
        <taxon>Mycenaceae</taxon>
        <taxon>Mycena</taxon>
    </lineage>
</organism>
<evidence type="ECO:0000256" key="1">
    <source>
        <dbReference type="SAM" id="Phobius"/>
    </source>
</evidence>
<accession>A0AAD7HPC6</accession>
<feature type="transmembrane region" description="Helical" evidence="1">
    <location>
        <begin position="38"/>
        <end position="54"/>
    </location>
</feature>
<keyword evidence="1" id="KW-1133">Transmembrane helix</keyword>
<dbReference type="Proteomes" id="UP001215280">
    <property type="component" value="Unassembled WGS sequence"/>
</dbReference>